<proteinExistence type="predicted"/>
<evidence type="ECO:0000313" key="1">
    <source>
        <dbReference type="EMBL" id="MFC7344550.1"/>
    </source>
</evidence>
<protein>
    <submittedName>
        <fullName evidence="1">DUF6230 family protein</fullName>
    </submittedName>
</protein>
<dbReference type="EMBL" id="JBHTCJ010000017">
    <property type="protein sequence ID" value="MFC7344550.1"/>
    <property type="molecule type" value="Genomic_DNA"/>
</dbReference>
<gene>
    <name evidence="1" type="ORF">ACFQRI_24350</name>
</gene>
<keyword evidence="2" id="KW-1185">Reference proteome</keyword>
<comment type="caution">
    <text evidence="1">The sequence shown here is derived from an EMBL/GenBank/DDBJ whole genome shotgun (WGS) entry which is preliminary data.</text>
</comment>
<reference evidence="2" key="1">
    <citation type="journal article" date="2019" name="Int. J. Syst. Evol. Microbiol.">
        <title>The Global Catalogue of Microorganisms (GCM) 10K type strain sequencing project: providing services to taxonomists for standard genome sequencing and annotation.</title>
        <authorList>
            <consortium name="The Broad Institute Genomics Platform"/>
            <consortium name="The Broad Institute Genome Sequencing Center for Infectious Disease"/>
            <person name="Wu L."/>
            <person name="Ma J."/>
        </authorList>
    </citation>
    <scope>NUCLEOTIDE SEQUENCE [LARGE SCALE GENOMIC DNA]</scope>
    <source>
        <strain evidence="2">WLHS5</strain>
    </source>
</reference>
<dbReference type="Proteomes" id="UP001596504">
    <property type="component" value="Unassembled WGS sequence"/>
</dbReference>
<name>A0ABW2LTF8_9PSEU</name>
<accession>A0ABW2LTF8</accession>
<dbReference type="InterPro" id="IPR046198">
    <property type="entry name" value="DUF6230"/>
</dbReference>
<dbReference type="Pfam" id="PF19741">
    <property type="entry name" value="DUF6230"/>
    <property type="match status" value="1"/>
</dbReference>
<sequence length="193" mass="19843">MSTAGRIRWVRFALALGGGVAGLGVMLGGVASGTVAASFSVSGTAYKATASRMVADGVVQYGAQDDAAGTPRPVVVNGFKQATMDDFCQSILVPLPMGEATIKITAPGGMSAENLVLGLDWAAGDLTMTNADLGVDAGELTKGPSIGEPGTFGVQADRVEFDNLRQVAWTTTASTLRLNEVRIEALAGRKECF</sequence>
<dbReference type="RefSeq" id="WP_380672442.1">
    <property type="nucleotide sequence ID" value="NZ_JBHTCJ010000017.1"/>
</dbReference>
<organism evidence="1 2">
    <name type="scientific">Saccharopolyspora griseoalba</name>
    <dbReference type="NCBI Taxonomy" id="1431848"/>
    <lineage>
        <taxon>Bacteria</taxon>
        <taxon>Bacillati</taxon>
        <taxon>Actinomycetota</taxon>
        <taxon>Actinomycetes</taxon>
        <taxon>Pseudonocardiales</taxon>
        <taxon>Pseudonocardiaceae</taxon>
        <taxon>Saccharopolyspora</taxon>
    </lineage>
</organism>
<evidence type="ECO:0000313" key="2">
    <source>
        <dbReference type="Proteomes" id="UP001596504"/>
    </source>
</evidence>